<keyword evidence="4" id="KW-1133">Transmembrane helix</keyword>
<dbReference type="InterPro" id="IPR001841">
    <property type="entry name" value="Znf_RING"/>
</dbReference>
<evidence type="ECO:0000256" key="2">
    <source>
        <dbReference type="ARBA" id="ARBA00022833"/>
    </source>
</evidence>
<dbReference type="InterPro" id="IPR013083">
    <property type="entry name" value="Znf_RING/FYVE/PHD"/>
</dbReference>
<keyword evidence="7" id="KW-1185">Reference proteome</keyword>
<feature type="domain" description="RING-type" evidence="5">
    <location>
        <begin position="114"/>
        <end position="154"/>
    </location>
</feature>
<keyword evidence="4" id="KW-0472">Membrane</keyword>
<dbReference type="Gene3D" id="3.30.40.10">
    <property type="entry name" value="Zinc/RING finger domain, C3HC4 (zinc finger)"/>
    <property type="match status" value="1"/>
</dbReference>
<gene>
    <name evidence="6" type="ORF">CLODIP_2_CD10720</name>
</gene>
<dbReference type="PROSITE" id="PS50089">
    <property type="entry name" value="ZF_RING_2"/>
    <property type="match status" value="1"/>
</dbReference>
<feature type="transmembrane region" description="Helical" evidence="4">
    <location>
        <begin position="6"/>
        <end position="27"/>
    </location>
</feature>
<evidence type="ECO:0000259" key="5">
    <source>
        <dbReference type="PROSITE" id="PS50089"/>
    </source>
</evidence>
<keyword evidence="1 3" id="KW-0863">Zinc-finger</keyword>
<comment type="caution">
    <text evidence="6">The sequence shown here is derived from an EMBL/GenBank/DDBJ whole genome shotgun (WGS) entry which is preliminary data.</text>
</comment>
<evidence type="ECO:0000256" key="4">
    <source>
        <dbReference type="SAM" id="Phobius"/>
    </source>
</evidence>
<evidence type="ECO:0000313" key="7">
    <source>
        <dbReference type="Proteomes" id="UP000494165"/>
    </source>
</evidence>
<dbReference type="EMBL" id="CADEPI010000052">
    <property type="protein sequence ID" value="CAB3370291.1"/>
    <property type="molecule type" value="Genomic_DNA"/>
</dbReference>
<proteinExistence type="predicted"/>
<dbReference type="OrthoDB" id="6105938at2759"/>
<dbReference type="GO" id="GO:0008270">
    <property type="term" value="F:zinc ion binding"/>
    <property type="evidence" value="ECO:0007669"/>
    <property type="project" value="UniProtKB-KW"/>
</dbReference>
<dbReference type="Proteomes" id="UP000494165">
    <property type="component" value="Unassembled WGS sequence"/>
</dbReference>
<reference evidence="6 7" key="1">
    <citation type="submission" date="2020-04" db="EMBL/GenBank/DDBJ databases">
        <authorList>
            <person name="Alioto T."/>
            <person name="Alioto T."/>
            <person name="Gomez Garrido J."/>
        </authorList>
    </citation>
    <scope>NUCLEOTIDE SEQUENCE [LARGE SCALE GENOMIC DNA]</scope>
</reference>
<accession>A0A8S1CN55</accession>
<keyword evidence="1 3" id="KW-0479">Metal-binding</keyword>
<keyword evidence="4" id="KW-0812">Transmembrane</keyword>
<organism evidence="6 7">
    <name type="scientific">Cloeon dipterum</name>
    <dbReference type="NCBI Taxonomy" id="197152"/>
    <lineage>
        <taxon>Eukaryota</taxon>
        <taxon>Metazoa</taxon>
        <taxon>Ecdysozoa</taxon>
        <taxon>Arthropoda</taxon>
        <taxon>Hexapoda</taxon>
        <taxon>Insecta</taxon>
        <taxon>Pterygota</taxon>
        <taxon>Palaeoptera</taxon>
        <taxon>Ephemeroptera</taxon>
        <taxon>Pisciforma</taxon>
        <taxon>Baetidae</taxon>
        <taxon>Cloeon</taxon>
    </lineage>
</organism>
<dbReference type="SMART" id="SM00184">
    <property type="entry name" value="RING"/>
    <property type="match status" value="2"/>
</dbReference>
<evidence type="ECO:0000313" key="6">
    <source>
        <dbReference type="EMBL" id="CAB3370291.1"/>
    </source>
</evidence>
<dbReference type="Pfam" id="PF13639">
    <property type="entry name" value="zf-RING_2"/>
    <property type="match status" value="1"/>
</dbReference>
<name>A0A8S1CN55_9INSE</name>
<dbReference type="AlphaFoldDB" id="A0A8S1CN55"/>
<sequence length="170" mass="18926">MVLPQYTFAALAIGAIAAIAITLYTTLNGTAPNRQRNDNGHNSRRRRVQKLCEVCKKKGDMIALPCKHTYHKCCFMNLYGDDVGPKVPSSCIVCWSNLSKEQKSAVEDVRDIECSICLESVVRDAIALDCGHQFHNICAKALIQHQDRKCPNCRETLSSRDLREIVSASS</sequence>
<evidence type="ECO:0000256" key="3">
    <source>
        <dbReference type="PROSITE-ProRule" id="PRU00175"/>
    </source>
</evidence>
<evidence type="ECO:0000256" key="1">
    <source>
        <dbReference type="ARBA" id="ARBA00022771"/>
    </source>
</evidence>
<dbReference type="SUPFAM" id="SSF57850">
    <property type="entry name" value="RING/U-box"/>
    <property type="match status" value="1"/>
</dbReference>
<keyword evidence="2" id="KW-0862">Zinc</keyword>
<protein>
    <recommendedName>
        <fullName evidence="5">RING-type domain-containing protein</fullName>
    </recommendedName>
</protein>